<name>A0A941DEX3_9BURK</name>
<dbReference type="RefSeq" id="WP_212683076.1">
    <property type="nucleotide sequence ID" value="NZ_JAGSPM010000002.1"/>
</dbReference>
<accession>A0A941DEX3</accession>
<gene>
    <name evidence="1" type="ORF">KDM92_03755</name>
</gene>
<sequence>MNDVSVHGVADDRLAICDESSLGERGWFCHGAKRVARFTVAATYAC</sequence>
<dbReference type="AlphaFoldDB" id="A0A941DEX3"/>
<evidence type="ECO:0000313" key="2">
    <source>
        <dbReference type="Proteomes" id="UP000680158"/>
    </source>
</evidence>
<dbReference type="Proteomes" id="UP000680158">
    <property type="component" value="Unassembled WGS sequence"/>
</dbReference>
<evidence type="ECO:0000313" key="1">
    <source>
        <dbReference type="EMBL" id="MBR7745682.1"/>
    </source>
</evidence>
<protein>
    <submittedName>
        <fullName evidence="1">Uncharacterized protein</fullName>
    </submittedName>
</protein>
<proteinExistence type="predicted"/>
<comment type="caution">
    <text evidence="1">The sequence shown here is derived from an EMBL/GenBank/DDBJ whole genome shotgun (WGS) entry which is preliminary data.</text>
</comment>
<dbReference type="EMBL" id="JAGSPM010000002">
    <property type="protein sequence ID" value="MBR7745682.1"/>
    <property type="molecule type" value="Genomic_DNA"/>
</dbReference>
<reference evidence="1 2" key="1">
    <citation type="submission" date="2021-04" db="EMBL/GenBank/DDBJ databases">
        <title>novel species isolated from subtropical streams in China.</title>
        <authorList>
            <person name="Lu H."/>
        </authorList>
    </citation>
    <scope>NUCLEOTIDE SEQUENCE [LARGE SCALE GENOMIC DNA]</scope>
    <source>
        <strain evidence="1 2">BYS107W</strain>
    </source>
</reference>
<keyword evidence="2" id="KW-1185">Reference proteome</keyword>
<organism evidence="1 2">
    <name type="scientific">Undibacterium baiyunense</name>
    <dbReference type="NCBI Taxonomy" id="2828731"/>
    <lineage>
        <taxon>Bacteria</taxon>
        <taxon>Pseudomonadati</taxon>
        <taxon>Pseudomonadota</taxon>
        <taxon>Betaproteobacteria</taxon>
        <taxon>Burkholderiales</taxon>
        <taxon>Oxalobacteraceae</taxon>
        <taxon>Undibacterium</taxon>
    </lineage>
</organism>